<evidence type="ECO:0000313" key="2">
    <source>
        <dbReference type="Proteomes" id="UP000284842"/>
    </source>
</evidence>
<sequence length="242" mass="27174">MWDTICRLEAMKCADAHFSQLQDVFWKDKIEGGARIVKFHNTHASALDILNEIPTSAGIYDDSFRLHVSMISGLLFGELVDRIQGTQIELSSIFDNRIRLLTNPCSDLEVTIVLCLNDARKRHAKFVDQLVEFGTVPPDFDINPQTIAFQALFDITILSQNYIHAINAALSQLTPHTSANRERRSELKELLKAAQTDFNEDYDSLRKIGPPPPGCDPFISSIVPSSAGILLRTEIAIWSIFM</sequence>
<keyword evidence="2" id="KW-1185">Reference proteome</keyword>
<dbReference type="InParanoid" id="A0A409X125"/>
<dbReference type="EMBL" id="NHTK01004877">
    <property type="protein sequence ID" value="PPQ84457.1"/>
    <property type="molecule type" value="Genomic_DNA"/>
</dbReference>
<name>A0A409X125_9AGAR</name>
<organism evidence="1 2">
    <name type="scientific">Panaeolus cyanescens</name>
    <dbReference type="NCBI Taxonomy" id="181874"/>
    <lineage>
        <taxon>Eukaryota</taxon>
        <taxon>Fungi</taxon>
        <taxon>Dikarya</taxon>
        <taxon>Basidiomycota</taxon>
        <taxon>Agaricomycotina</taxon>
        <taxon>Agaricomycetes</taxon>
        <taxon>Agaricomycetidae</taxon>
        <taxon>Agaricales</taxon>
        <taxon>Agaricineae</taxon>
        <taxon>Galeropsidaceae</taxon>
        <taxon>Panaeolus</taxon>
    </lineage>
</organism>
<dbReference type="Proteomes" id="UP000284842">
    <property type="component" value="Unassembled WGS sequence"/>
</dbReference>
<comment type="caution">
    <text evidence="1">The sequence shown here is derived from an EMBL/GenBank/DDBJ whole genome shotgun (WGS) entry which is preliminary data.</text>
</comment>
<gene>
    <name evidence="1" type="ORF">CVT24_010996</name>
</gene>
<dbReference type="AlphaFoldDB" id="A0A409X125"/>
<evidence type="ECO:0000313" key="1">
    <source>
        <dbReference type="EMBL" id="PPQ84457.1"/>
    </source>
</evidence>
<reference evidence="1 2" key="1">
    <citation type="journal article" date="2018" name="Evol. Lett.">
        <title>Horizontal gene cluster transfer increased hallucinogenic mushroom diversity.</title>
        <authorList>
            <person name="Reynolds H.T."/>
            <person name="Vijayakumar V."/>
            <person name="Gluck-Thaler E."/>
            <person name="Korotkin H.B."/>
            <person name="Matheny P.B."/>
            <person name="Slot J.C."/>
        </authorList>
    </citation>
    <scope>NUCLEOTIDE SEQUENCE [LARGE SCALE GENOMIC DNA]</scope>
    <source>
        <strain evidence="1 2">2629</strain>
    </source>
</reference>
<protein>
    <submittedName>
        <fullName evidence="1">Uncharacterized protein</fullName>
    </submittedName>
</protein>
<accession>A0A409X125</accession>
<proteinExistence type="predicted"/>
<dbReference type="OrthoDB" id="3122428at2759"/>